<dbReference type="Pfam" id="PF04519">
    <property type="entry name" value="Bactofilin"/>
    <property type="match status" value="1"/>
</dbReference>
<sequence length="135" mass="14281">MFGKESKKTGENKVAERNIIGKNTKITGEIISEGDFRIDGTLEGTIETNGRVIIGNTGLIKGKVECTNADVEGEFSGELFVSNTLTVKSSANITGDVVIGKLSVEPGAEFNATCAMKGAVKELNKNEQGLKEKTA</sequence>
<evidence type="ECO:0000313" key="2">
    <source>
        <dbReference type="EMBL" id="AZJ34594.1"/>
    </source>
</evidence>
<proteinExistence type="inferred from homology"/>
<dbReference type="Proteomes" id="UP000274593">
    <property type="component" value="Chromosome"/>
</dbReference>
<dbReference type="PANTHER" id="PTHR35024">
    <property type="entry name" value="HYPOTHETICAL CYTOSOLIC PROTEIN"/>
    <property type="match status" value="1"/>
</dbReference>
<evidence type="ECO:0000313" key="3">
    <source>
        <dbReference type="Proteomes" id="UP000274593"/>
    </source>
</evidence>
<reference evidence="2 3" key="1">
    <citation type="submission" date="2018-09" db="EMBL/GenBank/DDBJ databases">
        <title>Insights into the microbiota of Asian seabass (Lates calcarifer) with tenacibaculosis symptoms and description of sp. nov. Tenacibaculum singaporense.</title>
        <authorList>
            <person name="Miyake S."/>
            <person name="Soh M."/>
            <person name="Azman M.N."/>
            <person name="Ngoh S.Y."/>
            <person name="Orban L."/>
        </authorList>
    </citation>
    <scope>NUCLEOTIDE SEQUENCE [LARGE SCALE GENOMIC DNA]</scope>
    <source>
        <strain evidence="2 3">DSM 106434</strain>
    </source>
</reference>
<dbReference type="InterPro" id="IPR007607">
    <property type="entry name" value="BacA/B"/>
</dbReference>
<protein>
    <submittedName>
        <fullName evidence="2">Polymer-forming cytoskeletal protein</fullName>
    </submittedName>
</protein>
<dbReference type="EMBL" id="CP032548">
    <property type="protein sequence ID" value="AZJ34594.1"/>
    <property type="molecule type" value="Genomic_DNA"/>
</dbReference>
<organism evidence="2 3">
    <name type="scientific">Tenacibaculum singaporense</name>
    <dbReference type="NCBI Taxonomy" id="2358479"/>
    <lineage>
        <taxon>Bacteria</taxon>
        <taxon>Pseudomonadati</taxon>
        <taxon>Bacteroidota</taxon>
        <taxon>Flavobacteriia</taxon>
        <taxon>Flavobacteriales</taxon>
        <taxon>Flavobacteriaceae</taxon>
        <taxon>Tenacibaculum</taxon>
    </lineage>
</organism>
<name>A0A3Q8RSF5_9FLAO</name>
<dbReference type="PANTHER" id="PTHR35024:SF4">
    <property type="entry name" value="POLYMER-FORMING CYTOSKELETAL PROTEIN"/>
    <property type="match status" value="1"/>
</dbReference>
<comment type="similarity">
    <text evidence="1">Belongs to the bactofilin family.</text>
</comment>
<dbReference type="AlphaFoldDB" id="A0A3Q8RSF5"/>
<gene>
    <name evidence="2" type="ORF">D6T69_03225</name>
</gene>
<accession>A0A3Q8RSF5</accession>
<dbReference type="RefSeq" id="WP_125066426.1">
    <property type="nucleotide sequence ID" value="NZ_CP032548.1"/>
</dbReference>
<evidence type="ECO:0000256" key="1">
    <source>
        <dbReference type="ARBA" id="ARBA00044755"/>
    </source>
</evidence>
<keyword evidence="3" id="KW-1185">Reference proteome</keyword>
<dbReference type="KEGG" id="tsig:D6T69_03225"/>